<dbReference type="RefSeq" id="WP_125578094.1">
    <property type="nucleotide sequence ID" value="NZ_JBHTOF010000011.1"/>
</dbReference>
<dbReference type="InterPro" id="IPR006976">
    <property type="entry name" value="VanZ-like"/>
</dbReference>
<sequence>MIHIGNQLYQPHDQLNSGIVFALLLIIFVIMVIRRRSRNVSFIHLIILGVFFLYLGVLLSLTIFPINLFAPNSAVYQHGLGQQMVISVNILDIFNWQKTQIIGNLLLFMPLTFLTSLLNRPRDLTRKRIATANRKSLYSGWYRAFHLSFLVSGSIELTQLVMSYFYLSNRVFDFADLILNTIGGLLGYLVFALVVKKIPSLATDL</sequence>
<feature type="transmembrane region" description="Helical" evidence="1">
    <location>
        <begin position="45"/>
        <end position="66"/>
    </location>
</feature>
<dbReference type="EMBL" id="JBHTOF010000011">
    <property type="protein sequence ID" value="MFD1464601.1"/>
    <property type="molecule type" value="Genomic_DNA"/>
</dbReference>
<feature type="transmembrane region" description="Helical" evidence="1">
    <location>
        <begin position="15"/>
        <end position="33"/>
    </location>
</feature>
<evidence type="ECO:0000313" key="3">
    <source>
        <dbReference type="EMBL" id="MFD1464601.1"/>
    </source>
</evidence>
<dbReference type="InterPro" id="IPR053150">
    <property type="entry name" value="Teicoplanin_resist-assoc"/>
</dbReference>
<keyword evidence="1" id="KW-0812">Transmembrane</keyword>
<feature type="transmembrane region" description="Helical" evidence="1">
    <location>
        <begin position="140"/>
        <end position="165"/>
    </location>
</feature>
<accession>A0ABW4DMK0</accession>
<keyword evidence="4" id="KW-1185">Reference proteome</keyword>
<name>A0ABW4DMK0_9LACO</name>
<feature type="transmembrane region" description="Helical" evidence="1">
    <location>
        <begin position="101"/>
        <end position="119"/>
    </location>
</feature>
<evidence type="ECO:0000313" key="4">
    <source>
        <dbReference type="Proteomes" id="UP001597244"/>
    </source>
</evidence>
<feature type="domain" description="VanZ-like" evidence="2">
    <location>
        <begin position="51"/>
        <end position="193"/>
    </location>
</feature>
<keyword evidence="1" id="KW-1133">Transmembrane helix</keyword>
<dbReference type="PANTHER" id="PTHR36834:SF1">
    <property type="entry name" value="INTEGRAL MEMBRANE PROTEIN"/>
    <property type="match status" value="1"/>
</dbReference>
<proteinExistence type="predicted"/>
<dbReference type="PANTHER" id="PTHR36834">
    <property type="entry name" value="MEMBRANE PROTEIN-RELATED"/>
    <property type="match status" value="1"/>
</dbReference>
<evidence type="ECO:0000259" key="2">
    <source>
        <dbReference type="Pfam" id="PF04892"/>
    </source>
</evidence>
<feature type="transmembrane region" description="Helical" evidence="1">
    <location>
        <begin position="177"/>
        <end position="195"/>
    </location>
</feature>
<comment type="caution">
    <text evidence="3">The sequence shown here is derived from an EMBL/GenBank/DDBJ whole genome shotgun (WGS) entry which is preliminary data.</text>
</comment>
<organism evidence="3 4">
    <name type="scientific">Lapidilactobacillus mulanensis</name>
    <dbReference type="NCBI Taxonomy" id="2485999"/>
    <lineage>
        <taxon>Bacteria</taxon>
        <taxon>Bacillati</taxon>
        <taxon>Bacillota</taxon>
        <taxon>Bacilli</taxon>
        <taxon>Lactobacillales</taxon>
        <taxon>Lactobacillaceae</taxon>
        <taxon>Lapidilactobacillus</taxon>
    </lineage>
</organism>
<dbReference type="Proteomes" id="UP001597244">
    <property type="component" value="Unassembled WGS sequence"/>
</dbReference>
<gene>
    <name evidence="3" type="ORF">ACFQ4L_00650</name>
</gene>
<reference evidence="4" key="1">
    <citation type="journal article" date="2019" name="Int. J. Syst. Evol. Microbiol.">
        <title>The Global Catalogue of Microorganisms (GCM) 10K type strain sequencing project: providing services to taxonomists for standard genome sequencing and annotation.</title>
        <authorList>
            <consortium name="The Broad Institute Genomics Platform"/>
            <consortium name="The Broad Institute Genome Sequencing Center for Infectious Disease"/>
            <person name="Wu L."/>
            <person name="Ma J."/>
        </authorList>
    </citation>
    <scope>NUCLEOTIDE SEQUENCE [LARGE SCALE GENOMIC DNA]</scope>
    <source>
        <strain evidence="4">CCM 8951</strain>
    </source>
</reference>
<keyword evidence="1" id="KW-0472">Membrane</keyword>
<evidence type="ECO:0000256" key="1">
    <source>
        <dbReference type="SAM" id="Phobius"/>
    </source>
</evidence>
<dbReference type="Pfam" id="PF04892">
    <property type="entry name" value="VanZ"/>
    <property type="match status" value="1"/>
</dbReference>
<protein>
    <submittedName>
        <fullName evidence="3">VanZ family protein</fullName>
    </submittedName>
</protein>